<comment type="caution">
    <text evidence="2">The sequence shown here is derived from an EMBL/GenBank/DDBJ whole genome shotgun (WGS) entry which is preliminary data.</text>
</comment>
<dbReference type="InterPro" id="IPR007404">
    <property type="entry name" value="YdjM-like"/>
</dbReference>
<proteinExistence type="predicted"/>
<dbReference type="EMBL" id="DRUB01000166">
    <property type="protein sequence ID" value="HHR96781.1"/>
    <property type="molecule type" value="Genomic_DNA"/>
</dbReference>
<sequence>MITLKRRTHNIFGFAISIAICLTVLRLGLLYSSIISMYFSIVINYIVDSIGGHRGYRRSPHTHSIIGSAIISILVSLPIIIAVRSLSLSIPKEIQLSLLALAILVGLSHVLLDMFTADGVYPLWPFKKTKVSLLQTRYDNLILNILMIIVSLLIIIEALYNEIKPHIEKLLP</sequence>
<reference evidence="2" key="1">
    <citation type="journal article" date="2020" name="mSystems">
        <title>Genome- and Community-Level Interaction Insights into Carbon Utilization and Element Cycling Functions of Hydrothermarchaeota in Hydrothermal Sediment.</title>
        <authorList>
            <person name="Zhou Z."/>
            <person name="Liu Y."/>
            <person name="Xu W."/>
            <person name="Pan J."/>
            <person name="Luo Z.H."/>
            <person name="Li M."/>
        </authorList>
    </citation>
    <scope>NUCLEOTIDE SEQUENCE [LARGE SCALE GENOMIC DNA]</scope>
    <source>
        <strain evidence="2">SpSt-1</strain>
    </source>
</reference>
<organism evidence="2">
    <name type="scientific">Ignisphaera aggregans</name>
    <dbReference type="NCBI Taxonomy" id="334771"/>
    <lineage>
        <taxon>Archaea</taxon>
        <taxon>Thermoproteota</taxon>
        <taxon>Thermoprotei</taxon>
        <taxon>Desulfurococcales</taxon>
        <taxon>Desulfurococcaceae</taxon>
        <taxon>Ignisphaera</taxon>
    </lineage>
</organism>
<feature type="transmembrane region" description="Helical" evidence="1">
    <location>
        <begin position="65"/>
        <end position="86"/>
    </location>
</feature>
<dbReference type="AlphaFoldDB" id="A0A7C5UYV5"/>
<evidence type="ECO:0000313" key="3">
    <source>
        <dbReference type="EMBL" id="HHR96961.1"/>
    </source>
</evidence>
<keyword evidence="1" id="KW-0472">Membrane</keyword>
<accession>A0A7C5UYV5</accession>
<keyword evidence="1" id="KW-1133">Transmembrane helix</keyword>
<dbReference type="Pfam" id="PF04307">
    <property type="entry name" value="YdjM"/>
    <property type="match status" value="1"/>
</dbReference>
<protein>
    <submittedName>
        <fullName evidence="2">DUF1286 domain-containing protein</fullName>
    </submittedName>
</protein>
<feature type="transmembrane region" description="Helical" evidence="1">
    <location>
        <begin position="141"/>
        <end position="160"/>
    </location>
</feature>
<feature type="transmembrane region" description="Helical" evidence="1">
    <location>
        <begin position="12"/>
        <end position="45"/>
    </location>
</feature>
<evidence type="ECO:0000313" key="2">
    <source>
        <dbReference type="EMBL" id="HHR96781.1"/>
    </source>
</evidence>
<keyword evidence="1" id="KW-0812">Transmembrane</keyword>
<feature type="transmembrane region" description="Helical" evidence="1">
    <location>
        <begin position="98"/>
        <end position="121"/>
    </location>
</feature>
<gene>
    <name evidence="2" type="ORF">ENL47_08290</name>
    <name evidence="3" type="ORF">ENL47_09265</name>
</gene>
<name>A0A7C5UYV5_9CREN</name>
<evidence type="ECO:0000256" key="1">
    <source>
        <dbReference type="SAM" id="Phobius"/>
    </source>
</evidence>
<dbReference type="EMBL" id="DRUB01000184">
    <property type="protein sequence ID" value="HHR96961.1"/>
    <property type="molecule type" value="Genomic_DNA"/>
</dbReference>